<sequence>MKIPQIAVVLIAFLLISFCRETPATATVVVKEKQSRQLVKDSNPTAIQNLIKDTTTEASLLALNVLHSKRSGNNGSTPDNSPAHFPDVQETDDDFQHLPPVDTYWLQNLKISLRR</sequence>
<dbReference type="EMBL" id="SSNZ01000001">
    <property type="protein sequence ID" value="THF52758.1"/>
    <property type="molecule type" value="Genomic_DNA"/>
</dbReference>
<feature type="region of interest" description="Disordered" evidence="1">
    <location>
        <begin position="69"/>
        <end position="99"/>
    </location>
</feature>
<keyword evidence="2" id="KW-0732">Signal</keyword>
<organism evidence="3 4">
    <name type="scientific">Flavobacterium supellecticarium</name>
    <dbReference type="NCBI Taxonomy" id="2565924"/>
    <lineage>
        <taxon>Bacteria</taxon>
        <taxon>Pseudomonadati</taxon>
        <taxon>Bacteroidota</taxon>
        <taxon>Flavobacteriia</taxon>
        <taxon>Flavobacteriales</taxon>
        <taxon>Flavobacteriaceae</taxon>
        <taxon>Flavobacterium</taxon>
    </lineage>
</organism>
<keyword evidence="4" id="KW-1185">Reference proteome</keyword>
<reference evidence="3 4" key="1">
    <citation type="submission" date="2019-04" db="EMBL/GenBank/DDBJ databases">
        <title>Flavobacterium sp. nov. isolated from construction timber.</title>
        <authorList>
            <person name="Lin S.-Y."/>
            <person name="Chang C.-T."/>
            <person name="Young C.-C."/>
        </authorList>
    </citation>
    <scope>NUCLEOTIDE SEQUENCE [LARGE SCALE GENOMIC DNA]</scope>
    <source>
        <strain evidence="3 4">CC-CTC003</strain>
    </source>
</reference>
<protein>
    <submittedName>
        <fullName evidence="3">Uncharacterized protein</fullName>
    </submittedName>
</protein>
<proteinExistence type="predicted"/>
<dbReference type="Proteomes" id="UP000307507">
    <property type="component" value="Unassembled WGS sequence"/>
</dbReference>
<name>A0A4S4A3A4_9FLAO</name>
<dbReference type="RefSeq" id="WP_136401283.1">
    <property type="nucleotide sequence ID" value="NZ_SSNZ01000001.1"/>
</dbReference>
<evidence type="ECO:0000313" key="4">
    <source>
        <dbReference type="Proteomes" id="UP000307507"/>
    </source>
</evidence>
<accession>A0A4S4A3A4</accession>
<evidence type="ECO:0000313" key="3">
    <source>
        <dbReference type="EMBL" id="THF52758.1"/>
    </source>
</evidence>
<feature type="chain" id="PRO_5020747278" evidence="2">
    <location>
        <begin position="27"/>
        <end position="115"/>
    </location>
</feature>
<feature type="compositionally biased region" description="Polar residues" evidence="1">
    <location>
        <begin position="71"/>
        <end position="80"/>
    </location>
</feature>
<feature type="signal peptide" evidence="2">
    <location>
        <begin position="1"/>
        <end position="26"/>
    </location>
</feature>
<dbReference type="AlphaFoldDB" id="A0A4S4A3A4"/>
<gene>
    <name evidence="3" type="ORF">E6C50_00675</name>
</gene>
<evidence type="ECO:0000256" key="1">
    <source>
        <dbReference type="SAM" id="MobiDB-lite"/>
    </source>
</evidence>
<comment type="caution">
    <text evidence="3">The sequence shown here is derived from an EMBL/GenBank/DDBJ whole genome shotgun (WGS) entry which is preliminary data.</text>
</comment>
<evidence type="ECO:0000256" key="2">
    <source>
        <dbReference type="SAM" id="SignalP"/>
    </source>
</evidence>